<dbReference type="AlphaFoldDB" id="A0A0F9KXH4"/>
<evidence type="ECO:0000256" key="1">
    <source>
        <dbReference type="SAM" id="Phobius"/>
    </source>
</evidence>
<organism evidence="2">
    <name type="scientific">marine sediment metagenome</name>
    <dbReference type="NCBI Taxonomy" id="412755"/>
    <lineage>
        <taxon>unclassified sequences</taxon>
        <taxon>metagenomes</taxon>
        <taxon>ecological metagenomes</taxon>
    </lineage>
</organism>
<comment type="caution">
    <text evidence="2">The sequence shown here is derived from an EMBL/GenBank/DDBJ whole genome shotgun (WGS) entry which is preliminary data.</text>
</comment>
<proteinExistence type="predicted"/>
<keyword evidence="1" id="KW-0472">Membrane</keyword>
<name>A0A0F9KXH4_9ZZZZ</name>
<sequence>MLKKLDTLLVEKFPHIIMGFTVFWLALVAYGLYNN</sequence>
<keyword evidence="1" id="KW-0812">Transmembrane</keyword>
<keyword evidence="1" id="KW-1133">Transmembrane helix</keyword>
<accession>A0A0F9KXH4</accession>
<dbReference type="EMBL" id="LAZR01007161">
    <property type="protein sequence ID" value="KKM87044.1"/>
    <property type="molecule type" value="Genomic_DNA"/>
</dbReference>
<evidence type="ECO:0000313" key="2">
    <source>
        <dbReference type="EMBL" id="KKM87044.1"/>
    </source>
</evidence>
<protein>
    <submittedName>
        <fullName evidence="2">Uncharacterized protein</fullName>
    </submittedName>
</protein>
<feature type="transmembrane region" description="Helical" evidence="1">
    <location>
        <begin position="12"/>
        <end position="33"/>
    </location>
</feature>
<gene>
    <name evidence="2" type="ORF">LCGC14_1272930</name>
</gene>
<reference evidence="2" key="1">
    <citation type="journal article" date="2015" name="Nature">
        <title>Complex archaea that bridge the gap between prokaryotes and eukaryotes.</title>
        <authorList>
            <person name="Spang A."/>
            <person name="Saw J.H."/>
            <person name="Jorgensen S.L."/>
            <person name="Zaremba-Niedzwiedzka K."/>
            <person name="Martijn J."/>
            <person name="Lind A.E."/>
            <person name="van Eijk R."/>
            <person name="Schleper C."/>
            <person name="Guy L."/>
            <person name="Ettema T.J."/>
        </authorList>
    </citation>
    <scope>NUCLEOTIDE SEQUENCE</scope>
</reference>